<comment type="caution">
    <text evidence="5">The sequence shown here is derived from an EMBL/GenBank/DDBJ whole genome shotgun (WGS) entry which is preliminary data.</text>
</comment>
<feature type="compositionally biased region" description="Basic and acidic residues" evidence="3">
    <location>
        <begin position="291"/>
        <end position="324"/>
    </location>
</feature>
<dbReference type="InterPro" id="IPR036397">
    <property type="entry name" value="RNaseH_sf"/>
</dbReference>
<gene>
    <name evidence="5" type="ORF">OSB04_019962</name>
</gene>
<dbReference type="GO" id="GO:0015074">
    <property type="term" value="P:DNA integration"/>
    <property type="evidence" value="ECO:0007669"/>
    <property type="project" value="InterPro"/>
</dbReference>
<evidence type="ECO:0000313" key="6">
    <source>
        <dbReference type="Proteomes" id="UP001172457"/>
    </source>
</evidence>
<keyword evidence="6" id="KW-1185">Reference proteome</keyword>
<feature type="region of interest" description="Disordered" evidence="3">
    <location>
        <begin position="647"/>
        <end position="701"/>
    </location>
</feature>
<keyword evidence="2" id="KW-0378">Hydrolase</keyword>
<evidence type="ECO:0000256" key="2">
    <source>
        <dbReference type="ARBA" id="ARBA00022801"/>
    </source>
</evidence>
<dbReference type="SUPFAM" id="SSF53098">
    <property type="entry name" value="Ribonuclease H-like"/>
    <property type="match status" value="1"/>
</dbReference>
<keyword evidence="1" id="KW-0479">Metal-binding</keyword>
<evidence type="ECO:0000256" key="1">
    <source>
        <dbReference type="ARBA" id="ARBA00022723"/>
    </source>
</evidence>
<dbReference type="Pfam" id="PF07727">
    <property type="entry name" value="RVT_2"/>
    <property type="match status" value="1"/>
</dbReference>
<feature type="domain" description="Integrase catalytic" evidence="4">
    <location>
        <begin position="801"/>
        <end position="898"/>
    </location>
</feature>
<evidence type="ECO:0000256" key="3">
    <source>
        <dbReference type="SAM" id="MobiDB-lite"/>
    </source>
</evidence>
<protein>
    <recommendedName>
        <fullName evidence="4">Integrase catalytic domain-containing protein</fullName>
    </recommendedName>
</protein>
<dbReference type="Proteomes" id="UP001172457">
    <property type="component" value="Chromosome 5"/>
</dbReference>
<dbReference type="PROSITE" id="PS50994">
    <property type="entry name" value="INTEGRASE"/>
    <property type="match status" value="1"/>
</dbReference>
<feature type="compositionally biased region" description="Basic residues" evidence="3">
    <location>
        <begin position="649"/>
        <end position="662"/>
    </location>
</feature>
<dbReference type="Pfam" id="PF25597">
    <property type="entry name" value="SH3_retrovirus"/>
    <property type="match status" value="2"/>
</dbReference>
<evidence type="ECO:0000313" key="5">
    <source>
        <dbReference type="EMBL" id="KAJ9547419.1"/>
    </source>
</evidence>
<feature type="compositionally biased region" description="Polar residues" evidence="3">
    <location>
        <begin position="682"/>
        <end position="694"/>
    </location>
</feature>
<sequence length="1459" mass="165404">MSKPRSFPTPGHMNHSSAPTILHVNDDNSDDNHHGNNGSSRRNDRCNGGQQQQRHRQNGQSDNLFSVLPSQPYGWKADSRVLTEYSVELAEFYNTAYTHLCIFGCLCYPHLTTSHKLQPSTTPCFFLGYLTYHWGFRCLVLSSRKIIISRHIIFDETVFPFGSVTSNEPPLYAFLVEPSNPSPILRAYLSSTHPTPNSTPSSKTVSPPSDTIAHTFEPIPSPTPPSQPTQKPYVLPTLPHLSVSSNLSCKHEKDKKKKKKVVVVEIEESSEDEPSMKDLVKALALMTREYQKGGDHREYQGSERKSFKEGSRREEGSRRDDADCWSKAPKIPQRGPRDVAFFKRKVEYYTQKSLLAQTSYLVTDESTEDELFCCMAKIDGEASESTSSELSTTYTSASNDLFKEISESFDTFYTKRKELKEKLSFYENEVTLLTEEKTRFFKMFTEAQHKFISLEKSSKEKLAKVEKDLQDKLSSEAPELIPRQVSESFTIDSNPPETLNSESLCWEQSFKEPSKFYREVSMPGSLTNESRIETLTLNTSEHDSLSDFEESPTQVIETDINAHTSIRQELSSTPIDFSNPRIGIPICPNFKIMSITVMSSVDLDRREKKRQQNSLECSTSLRHKPKYTRQLKGKWLQTNFASVIVNAGRSKKGTKQQKLKNNFHKEPRIGKNSFTHPKPNGSGIQNGELGNSQPKKGKPKPKNAMAYFKQAIQKGSNFKFCHLNFHTLDKLVRLKLVKGLRNIKFEKDHHCYACEMGKLRGSSHKTKSDPSFDKPLQMLHVDLCGPISVQSLGEKKYILVRVLRSDNGTEFKNSIIEMYLASIGITHNFPAPWTPQQNGVVERKNRTLIEAARTTLNASGLPLTFWTEAVSAAYFTQNRSLVVKRFKKTPYQLLHNKRPNIKFFHDFACKCYVLNDREPIGKFDPKGDDAIFIGYAWDSVAYRVCVPRTQTVVVSTNVKFDDNFQVTQDKFTEELKIQAKKSPNATIPQDLESLFDEWYEDEPDPDTASANVPRASVEEHYIIDTSPQSTIISGSSASDTPPSTSTPQNIAQSSSVSDFPSSQAPIITAQPSSDTTHAIPEPIPISKPLEEINSTINFPHATKWTKDHPQSQFIGDPSNGVKTRATANYCMFTCFVSKIEPKKVAEALADPFWVEAMQDELIQNKKDEQGVVVRNKVRLVAQGYCQEVGIDYEENFAHVARLEAIRIFLAFAAHKGFKKEFEMSMMEELTLFLGLQVKQSLEVIFINQSKYVQDLLKKYQLHDASLMRTPIAPGLKFHKDLSGQSVECKLYRGMIGSHLYLTTSRPDNMFSTSVCARYQANPKESHLSVVKRILRYLKKTPTVGLLYPLLSGFDLVAYTDSDYGGCQTQLRDHGYSLDEIPILCDSKSAIAISANPVQNSKTKYIDIRYHFLKHHVKEGNVEMYFVTTHYQLADLFTKDLDEKRFNFLVEKIGMAYPDT</sequence>
<feature type="compositionally biased region" description="Polar residues" evidence="3">
    <location>
        <begin position="1063"/>
        <end position="1076"/>
    </location>
</feature>
<dbReference type="GO" id="GO:0016787">
    <property type="term" value="F:hydrolase activity"/>
    <property type="evidence" value="ECO:0007669"/>
    <property type="project" value="UniProtKB-KW"/>
</dbReference>
<name>A0AA38SSY8_9ASTR</name>
<dbReference type="PANTHER" id="PTHR42648">
    <property type="entry name" value="TRANSPOSASE, PUTATIVE-RELATED"/>
    <property type="match status" value="1"/>
</dbReference>
<feature type="compositionally biased region" description="Low complexity" evidence="3">
    <location>
        <begin position="190"/>
        <end position="211"/>
    </location>
</feature>
<dbReference type="Gene3D" id="3.30.420.10">
    <property type="entry name" value="Ribonuclease H-like superfamily/Ribonuclease H"/>
    <property type="match status" value="1"/>
</dbReference>
<feature type="region of interest" description="Disordered" evidence="3">
    <location>
        <begin position="291"/>
        <end position="331"/>
    </location>
</feature>
<dbReference type="GO" id="GO:0003676">
    <property type="term" value="F:nucleic acid binding"/>
    <property type="evidence" value="ECO:0007669"/>
    <property type="project" value="InterPro"/>
</dbReference>
<feature type="compositionally biased region" description="Low complexity" evidence="3">
    <location>
        <begin position="1033"/>
        <end position="1062"/>
    </location>
</feature>
<dbReference type="InterPro" id="IPR012337">
    <property type="entry name" value="RNaseH-like_sf"/>
</dbReference>
<dbReference type="PANTHER" id="PTHR42648:SF32">
    <property type="entry name" value="RIBONUCLEASE H-LIKE DOMAIN, GAG-PRE-INTEGRASE DOMAIN PROTEIN-RELATED"/>
    <property type="match status" value="1"/>
</dbReference>
<proteinExistence type="predicted"/>
<dbReference type="InterPro" id="IPR013103">
    <property type="entry name" value="RVT_2"/>
</dbReference>
<dbReference type="InterPro" id="IPR039537">
    <property type="entry name" value="Retrotran_Ty1/copia-like"/>
</dbReference>
<dbReference type="GO" id="GO:0046872">
    <property type="term" value="F:metal ion binding"/>
    <property type="evidence" value="ECO:0007669"/>
    <property type="project" value="UniProtKB-KW"/>
</dbReference>
<dbReference type="CDD" id="cd09272">
    <property type="entry name" value="RNase_HI_RT_Ty1"/>
    <property type="match status" value="1"/>
</dbReference>
<feature type="compositionally biased region" description="Basic and acidic residues" evidence="3">
    <location>
        <begin position="24"/>
        <end position="34"/>
    </location>
</feature>
<feature type="region of interest" description="Disordered" evidence="3">
    <location>
        <begin position="187"/>
        <end position="233"/>
    </location>
</feature>
<accession>A0AA38SSY8</accession>
<evidence type="ECO:0000259" key="4">
    <source>
        <dbReference type="PROSITE" id="PS50994"/>
    </source>
</evidence>
<dbReference type="InterPro" id="IPR001584">
    <property type="entry name" value="Integrase_cat-core"/>
</dbReference>
<feature type="region of interest" description="Disordered" evidence="3">
    <location>
        <begin position="1025"/>
        <end position="1079"/>
    </location>
</feature>
<organism evidence="5 6">
    <name type="scientific">Centaurea solstitialis</name>
    <name type="common">yellow star-thistle</name>
    <dbReference type="NCBI Taxonomy" id="347529"/>
    <lineage>
        <taxon>Eukaryota</taxon>
        <taxon>Viridiplantae</taxon>
        <taxon>Streptophyta</taxon>
        <taxon>Embryophyta</taxon>
        <taxon>Tracheophyta</taxon>
        <taxon>Spermatophyta</taxon>
        <taxon>Magnoliopsida</taxon>
        <taxon>eudicotyledons</taxon>
        <taxon>Gunneridae</taxon>
        <taxon>Pentapetalae</taxon>
        <taxon>asterids</taxon>
        <taxon>campanulids</taxon>
        <taxon>Asterales</taxon>
        <taxon>Asteraceae</taxon>
        <taxon>Carduoideae</taxon>
        <taxon>Cardueae</taxon>
        <taxon>Centaureinae</taxon>
        <taxon>Centaurea</taxon>
    </lineage>
</organism>
<feature type="region of interest" description="Disordered" evidence="3">
    <location>
        <begin position="1"/>
        <end position="64"/>
    </location>
</feature>
<dbReference type="InterPro" id="IPR057670">
    <property type="entry name" value="SH3_retrovirus"/>
</dbReference>
<reference evidence="5" key="1">
    <citation type="submission" date="2023-03" db="EMBL/GenBank/DDBJ databases">
        <title>Chromosome-scale reference genome and RAD-based genetic map of yellow starthistle (Centaurea solstitialis) reveal putative structural variation and QTLs associated with invader traits.</title>
        <authorList>
            <person name="Reatini B."/>
            <person name="Cang F.A."/>
            <person name="Jiang Q."/>
            <person name="Mckibben M.T.W."/>
            <person name="Barker M.S."/>
            <person name="Rieseberg L.H."/>
            <person name="Dlugosch K.M."/>
        </authorList>
    </citation>
    <scope>NUCLEOTIDE SEQUENCE</scope>
    <source>
        <strain evidence="5">CAN-66</strain>
        <tissue evidence="5">Leaf</tissue>
    </source>
</reference>
<dbReference type="EMBL" id="JARYMX010000005">
    <property type="protein sequence ID" value="KAJ9547419.1"/>
    <property type="molecule type" value="Genomic_DNA"/>
</dbReference>